<gene>
    <name evidence="4" type="primary">CSON015309</name>
</gene>
<dbReference type="EMBL" id="UFQS01000095">
    <property type="protein sequence ID" value="SSW99345.1"/>
    <property type="molecule type" value="Genomic_DNA"/>
</dbReference>
<protein>
    <submittedName>
        <fullName evidence="4">CSON015309 protein</fullName>
    </submittedName>
</protein>
<feature type="compositionally biased region" description="Polar residues" evidence="1">
    <location>
        <begin position="59"/>
        <end position="69"/>
    </location>
</feature>
<organism evidence="4">
    <name type="scientific">Culicoides sonorensis</name>
    <name type="common">Biting midge</name>
    <dbReference type="NCBI Taxonomy" id="179676"/>
    <lineage>
        <taxon>Eukaryota</taxon>
        <taxon>Metazoa</taxon>
        <taxon>Ecdysozoa</taxon>
        <taxon>Arthropoda</taxon>
        <taxon>Hexapoda</taxon>
        <taxon>Insecta</taxon>
        <taxon>Pterygota</taxon>
        <taxon>Neoptera</taxon>
        <taxon>Endopterygota</taxon>
        <taxon>Diptera</taxon>
        <taxon>Nematocera</taxon>
        <taxon>Chironomoidea</taxon>
        <taxon>Ceratopogonidae</taxon>
        <taxon>Ceratopogoninae</taxon>
        <taxon>Culicoides</taxon>
        <taxon>Monoculicoides</taxon>
    </lineage>
</organism>
<evidence type="ECO:0000313" key="3">
    <source>
        <dbReference type="EMBL" id="SSW99345.1"/>
    </source>
</evidence>
<feature type="region of interest" description="Disordered" evidence="1">
    <location>
        <begin position="53"/>
        <end position="75"/>
    </location>
</feature>
<dbReference type="AlphaFoldDB" id="A0A336LPI8"/>
<accession>A0A336LPI8</accession>
<keyword evidence="2" id="KW-0472">Membrane</keyword>
<proteinExistence type="predicted"/>
<evidence type="ECO:0000313" key="4">
    <source>
        <dbReference type="EMBL" id="SSX19725.1"/>
    </source>
</evidence>
<dbReference type="VEuPathDB" id="VectorBase:CSON015309"/>
<evidence type="ECO:0000256" key="2">
    <source>
        <dbReference type="SAM" id="Phobius"/>
    </source>
</evidence>
<name>A0A336LPI8_CULSO</name>
<sequence>MELEYLLPQLTAITILWIITVISTRVCCSGSNIQLYSACPAKHVHVYQNGSVLADDDSSTPPEKQNQVLGLQRYY</sequence>
<keyword evidence="2" id="KW-0812">Transmembrane</keyword>
<keyword evidence="2" id="KW-1133">Transmembrane helix</keyword>
<reference evidence="3" key="1">
    <citation type="submission" date="2018-04" db="EMBL/GenBank/DDBJ databases">
        <authorList>
            <person name="Go L.Y."/>
            <person name="Mitchell J.A."/>
        </authorList>
    </citation>
    <scope>NUCLEOTIDE SEQUENCE</scope>
    <source>
        <tissue evidence="3">Whole organism</tissue>
    </source>
</reference>
<reference evidence="4" key="2">
    <citation type="submission" date="2018-07" db="EMBL/GenBank/DDBJ databases">
        <authorList>
            <person name="Quirk P.G."/>
            <person name="Krulwich T.A."/>
        </authorList>
    </citation>
    <scope>NUCLEOTIDE SEQUENCE</scope>
</reference>
<dbReference type="EMBL" id="UFQT01000095">
    <property type="protein sequence ID" value="SSX19725.1"/>
    <property type="molecule type" value="Genomic_DNA"/>
</dbReference>
<feature type="transmembrane region" description="Helical" evidence="2">
    <location>
        <begin position="6"/>
        <end position="28"/>
    </location>
</feature>
<evidence type="ECO:0000256" key="1">
    <source>
        <dbReference type="SAM" id="MobiDB-lite"/>
    </source>
</evidence>